<proteinExistence type="predicted"/>
<gene>
    <name evidence="2" type="ORF">C2E25_14840</name>
</gene>
<dbReference type="Gene3D" id="3.40.50.1450">
    <property type="entry name" value="HybD-like"/>
    <property type="match status" value="1"/>
</dbReference>
<dbReference type="GO" id="GO:0016485">
    <property type="term" value="P:protein processing"/>
    <property type="evidence" value="ECO:0007669"/>
    <property type="project" value="TreeGrafter"/>
</dbReference>
<dbReference type="Pfam" id="PF01750">
    <property type="entry name" value="HycI"/>
    <property type="match status" value="1"/>
</dbReference>
<dbReference type="EMBL" id="PPFX01000043">
    <property type="protein sequence ID" value="PNU19013.1"/>
    <property type="molecule type" value="Genomic_DNA"/>
</dbReference>
<dbReference type="AlphaFoldDB" id="A0A2K2H714"/>
<comment type="caution">
    <text evidence="2">The sequence shown here is derived from an EMBL/GenBank/DDBJ whole genome shotgun (WGS) entry which is preliminary data.</text>
</comment>
<feature type="region of interest" description="Disordered" evidence="1">
    <location>
        <begin position="33"/>
        <end position="57"/>
    </location>
</feature>
<sequence length="171" mass="18317">MPRGSSFRNCAGPRNRFSAAKCRSATRIFRGCSTKPSTAMSGPGSGKNASPAATAPMSARPATDFAAIHRPRQIVFLDAADFGGRPGELRRIEPSELIDRSLSSHRLPLSALIDWIEAGYPVRCRCLGIQAGCMQLGESLTPAVAAPADQLIGWFARRLKTTRTCSRNVAS</sequence>
<organism evidence="2 3">
    <name type="scientific">Geothermobacter hydrogeniphilus</name>
    <dbReference type="NCBI Taxonomy" id="1969733"/>
    <lineage>
        <taxon>Bacteria</taxon>
        <taxon>Pseudomonadati</taxon>
        <taxon>Thermodesulfobacteriota</taxon>
        <taxon>Desulfuromonadia</taxon>
        <taxon>Desulfuromonadales</taxon>
        <taxon>Geothermobacteraceae</taxon>
        <taxon>Geothermobacter</taxon>
    </lineage>
</organism>
<accession>A0A2K2H714</accession>
<name>A0A2K2H714_9BACT</name>
<reference evidence="2 3" key="1">
    <citation type="journal article" date="2018" name="Genome Announc.">
        <title>Genome Sequence of Geothermobacter sp. HR-1 Iron Reducer from the Loihi Seamount.</title>
        <authorList>
            <person name="Smith H."/>
            <person name="Abuyen K."/>
            <person name="Tremblay J."/>
            <person name="Savalia P."/>
            <person name="Perez-Rodriguez I."/>
            <person name="Emerson D."/>
            <person name="Tully B."/>
            <person name="Amend J."/>
        </authorList>
    </citation>
    <scope>NUCLEOTIDE SEQUENCE [LARGE SCALE GENOMIC DNA]</scope>
    <source>
        <strain evidence="2 3">HR-1</strain>
    </source>
</reference>
<dbReference type="GO" id="GO:0004175">
    <property type="term" value="F:endopeptidase activity"/>
    <property type="evidence" value="ECO:0007669"/>
    <property type="project" value="TreeGrafter"/>
</dbReference>
<evidence type="ECO:0000256" key="1">
    <source>
        <dbReference type="SAM" id="MobiDB-lite"/>
    </source>
</evidence>
<evidence type="ECO:0000313" key="2">
    <source>
        <dbReference type="EMBL" id="PNU19013.1"/>
    </source>
</evidence>
<evidence type="ECO:0000313" key="3">
    <source>
        <dbReference type="Proteomes" id="UP000236340"/>
    </source>
</evidence>
<evidence type="ECO:0008006" key="4">
    <source>
        <dbReference type="Google" id="ProtNLM"/>
    </source>
</evidence>
<dbReference type="PANTHER" id="PTHR30302:SF7">
    <property type="entry name" value="F420-NONREDUCING HYDROGENASE II"/>
    <property type="match status" value="1"/>
</dbReference>
<dbReference type="InterPro" id="IPR023430">
    <property type="entry name" value="Pept_HybD-like_dom_sf"/>
</dbReference>
<protein>
    <recommendedName>
        <fullName evidence="4">Hydrogenase maturation protease</fullName>
    </recommendedName>
</protein>
<dbReference type="Proteomes" id="UP000236340">
    <property type="component" value="Unassembled WGS sequence"/>
</dbReference>
<dbReference type="InterPro" id="IPR000671">
    <property type="entry name" value="Peptidase_A31"/>
</dbReference>
<dbReference type="GO" id="GO:0008047">
    <property type="term" value="F:enzyme activator activity"/>
    <property type="evidence" value="ECO:0007669"/>
    <property type="project" value="InterPro"/>
</dbReference>
<dbReference type="NCBIfam" id="TIGR00072">
    <property type="entry name" value="hydrog_prot"/>
    <property type="match status" value="1"/>
</dbReference>
<dbReference type="SUPFAM" id="SSF53163">
    <property type="entry name" value="HybD-like"/>
    <property type="match status" value="1"/>
</dbReference>
<dbReference type="PANTHER" id="PTHR30302">
    <property type="entry name" value="HYDROGENASE 1 MATURATION PROTEASE"/>
    <property type="match status" value="1"/>
</dbReference>